<gene>
    <name evidence="1" type="ORF">CYD53_112160</name>
</gene>
<dbReference type="RefSeq" id="WP_103719789.1">
    <property type="nucleotide sequence ID" value="NZ_PQFZ01000012.1"/>
</dbReference>
<protein>
    <submittedName>
        <fullName evidence="1">Uncharacterized protein</fullName>
    </submittedName>
</protein>
<dbReference type="EMBL" id="PQFZ01000012">
    <property type="protein sequence ID" value="POR49335.1"/>
    <property type="molecule type" value="Genomic_DNA"/>
</dbReference>
<accession>A0A2S4M3W7</accession>
<dbReference type="AlphaFoldDB" id="A0A2S4M3W7"/>
<dbReference type="InterPro" id="IPR043733">
    <property type="entry name" value="DUF5677"/>
</dbReference>
<dbReference type="Pfam" id="PF18928">
    <property type="entry name" value="DUF5677"/>
    <property type="match status" value="1"/>
</dbReference>
<reference evidence="1 2" key="1">
    <citation type="submission" date="2018-01" db="EMBL/GenBank/DDBJ databases">
        <title>Genomic Encyclopedia of Type Strains, Phase III (KMG-III): the genomes of soil and plant-associated and newly described type strains.</title>
        <authorList>
            <person name="Whitman W."/>
        </authorList>
    </citation>
    <scope>NUCLEOTIDE SEQUENCE [LARGE SCALE GENOMIC DNA]</scope>
    <source>
        <strain evidence="1 2">1131</strain>
    </source>
</reference>
<evidence type="ECO:0000313" key="1">
    <source>
        <dbReference type="EMBL" id="POR49335.1"/>
    </source>
</evidence>
<dbReference type="OrthoDB" id="8265273at2"/>
<comment type="caution">
    <text evidence="1">The sequence shown here is derived from an EMBL/GenBank/DDBJ whole genome shotgun (WGS) entry which is preliminary data.</text>
</comment>
<dbReference type="Proteomes" id="UP000236919">
    <property type="component" value="Unassembled WGS sequence"/>
</dbReference>
<evidence type="ECO:0000313" key="2">
    <source>
        <dbReference type="Proteomes" id="UP000236919"/>
    </source>
</evidence>
<proteinExistence type="predicted"/>
<organism evidence="1 2">
    <name type="scientific">Bosea psychrotolerans</name>
    <dbReference type="NCBI Taxonomy" id="1871628"/>
    <lineage>
        <taxon>Bacteria</taxon>
        <taxon>Pseudomonadati</taxon>
        <taxon>Pseudomonadota</taxon>
        <taxon>Alphaproteobacteria</taxon>
        <taxon>Hyphomicrobiales</taxon>
        <taxon>Boseaceae</taxon>
        <taxon>Bosea</taxon>
    </lineage>
</organism>
<name>A0A2S4M3W7_9HYPH</name>
<sequence>MTGNDELPEIEAVHVDVQQLKQFKSEEEFNAISVSLLVEAGEYLVVAACTMGKDKSWSRDRAAVGGNLVRLYKLISAFLDQICQRRRETSFIMARLVFETVVTVAYMVKNFSPELIDRYVRHSLRHERKLSDTISGNVAERGGVVLPIEDRMLKSIDRAVRFSEVPLDSIDMKDRKPWDGKDLRAKAADVGFEKAYLGMFGGASHNVHGSWQDLYEYHLEAGEVGVFSPRLEWRAPRPQVTLALAVITVETVRRFFDWFGASPVEDVMGALEDLDERLNAVTDAHEQYLNGRQWPQS</sequence>
<keyword evidence="2" id="KW-1185">Reference proteome</keyword>